<dbReference type="CDD" id="cd04301">
    <property type="entry name" value="NAT_SF"/>
    <property type="match status" value="1"/>
</dbReference>
<accession>A0A0G0SX07</accession>
<sequence>MGAKAFYSDPIDDIYWTLVEQFTIDSKREIEKLVKEVEPFFKKHKKHFSFYLTPYDRRRNVDKYLKELGYKITAKDNFMFLEKGHLKRRDLSLQSGVTLKEIKTDKDNEIYIDCYTRAYTSNPEDAYFNFGAEGVYEGIYRKTWKDHSLRKKMRKFVGFYKGKPASCGAIYFGNKLGYIAEVGTDNEFRRKGLARAVSLVCINAGIDEGCSVILLGTEKDTPAEKLYQSLGFVSKTVFWGMSRV</sequence>
<name>A0A0G0SX07_9BACT</name>
<dbReference type="Proteomes" id="UP000034793">
    <property type="component" value="Unassembled WGS sequence"/>
</dbReference>
<dbReference type="AlphaFoldDB" id="A0A0G0SX07"/>
<gene>
    <name evidence="2" type="ORF">UT61_C0013G0021</name>
</gene>
<dbReference type="InterPro" id="IPR016181">
    <property type="entry name" value="Acyl_CoA_acyltransferase"/>
</dbReference>
<comment type="caution">
    <text evidence="2">The sequence shown here is derived from an EMBL/GenBank/DDBJ whole genome shotgun (WGS) entry which is preliminary data.</text>
</comment>
<dbReference type="Pfam" id="PF00583">
    <property type="entry name" value="Acetyltransf_1"/>
    <property type="match status" value="1"/>
</dbReference>
<dbReference type="EMBL" id="LBXL01000013">
    <property type="protein sequence ID" value="KKR30107.1"/>
    <property type="molecule type" value="Genomic_DNA"/>
</dbReference>
<evidence type="ECO:0000313" key="2">
    <source>
        <dbReference type="EMBL" id="KKR30107.1"/>
    </source>
</evidence>
<dbReference type="GO" id="GO:0016747">
    <property type="term" value="F:acyltransferase activity, transferring groups other than amino-acyl groups"/>
    <property type="evidence" value="ECO:0007669"/>
    <property type="project" value="InterPro"/>
</dbReference>
<dbReference type="SUPFAM" id="SSF55729">
    <property type="entry name" value="Acyl-CoA N-acyltransferases (Nat)"/>
    <property type="match status" value="1"/>
</dbReference>
<feature type="domain" description="N-acetyltransferase" evidence="1">
    <location>
        <begin position="97"/>
        <end position="244"/>
    </location>
</feature>
<protein>
    <submittedName>
        <fullName evidence="2">GCN5-related N-acetyltransferase</fullName>
    </submittedName>
</protein>
<evidence type="ECO:0000259" key="1">
    <source>
        <dbReference type="PROSITE" id="PS51186"/>
    </source>
</evidence>
<dbReference type="InterPro" id="IPR000182">
    <property type="entry name" value="GNAT_dom"/>
</dbReference>
<evidence type="ECO:0000313" key="3">
    <source>
        <dbReference type="Proteomes" id="UP000034793"/>
    </source>
</evidence>
<keyword evidence="2" id="KW-0808">Transferase</keyword>
<organism evidence="2 3">
    <name type="scientific">Candidatus Woesebacteria bacterium GW2011_GWA1_39_8</name>
    <dbReference type="NCBI Taxonomy" id="1618552"/>
    <lineage>
        <taxon>Bacteria</taxon>
        <taxon>Candidatus Woeseibacteriota</taxon>
    </lineage>
</organism>
<dbReference type="PROSITE" id="PS51186">
    <property type="entry name" value="GNAT"/>
    <property type="match status" value="1"/>
</dbReference>
<reference evidence="2 3" key="1">
    <citation type="journal article" date="2015" name="Nature">
        <title>rRNA introns, odd ribosomes, and small enigmatic genomes across a large radiation of phyla.</title>
        <authorList>
            <person name="Brown C.T."/>
            <person name="Hug L.A."/>
            <person name="Thomas B.C."/>
            <person name="Sharon I."/>
            <person name="Castelle C.J."/>
            <person name="Singh A."/>
            <person name="Wilkins M.J."/>
            <person name="Williams K.H."/>
            <person name="Banfield J.F."/>
        </authorList>
    </citation>
    <scope>NUCLEOTIDE SEQUENCE [LARGE SCALE GENOMIC DNA]</scope>
</reference>
<proteinExistence type="predicted"/>
<dbReference type="Gene3D" id="3.40.630.30">
    <property type="match status" value="1"/>
</dbReference>